<feature type="region of interest" description="Disordered" evidence="1">
    <location>
        <begin position="82"/>
        <end position="117"/>
    </location>
</feature>
<feature type="transmembrane region" description="Helical" evidence="2">
    <location>
        <begin position="47"/>
        <end position="65"/>
    </location>
</feature>
<sequence length="433" mass="45584">MNRTPDVEDTLRRTLRQAAGQAPGLPAEAAASQVEARYRRRRQRRQALLAGAAVVVIAGGVAGGLRAADRAADRAATVTPDATATAAVSPPVSPAVSPPVSPPVSPAQSHAPSYDVKPEPIGSVWPEALREVPAKTPDGKKIQPILLLDDRTLLVSTWASFEKTDALYAYDLDTLALREITHVVTPEGTVLFASGFDAAGGHVAWWTQLKDGTAQIWAAPLTGGEARVIGSRELDERGVDKVEIVGDRVAFSARSGGVFTVPLGGGEVEPVANGAGMHLLSWPWIGTPGPYGAGEGTRYGLIRNLRTGETDRALVRDGERVHACGVTLCVGSSGAAPFHRMRDGSQQQELPGGMARTPPALDRFHVASVRYGRHAGGVALFDLRTGASADLGIPSKRTAGGFSLMRPGFDDDGRLLAYPVGDTLRVIDVTKIK</sequence>
<accession>A0ABW1BX49</accession>
<name>A0ABW1BX49_9ACTN</name>
<evidence type="ECO:0000313" key="4">
    <source>
        <dbReference type="Proteomes" id="UP001596096"/>
    </source>
</evidence>
<comment type="caution">
    <text evidence="3">The sequence shown here is derived from an EMBL/GenBank/DDBJ whole genome shotgun (WGS) entry which is preliminary data.</text>
</comment>
<evidence type="ECO:0000313" key="3">
    <source>
        <dbReference type="EMBL" id="MFC5817819.1"/>
    </source>
</evidence>
<keyword evidence="2" id="KW-0472">Membrane</keyword>
<dbReference type="EMBL" id="JBHSNW010000010">
    <property type="protein sequence ID" value="MFC5817819.1"/>
    <property type="molecule type" value="Genomic_DNA"/>
</dbReference>
<keyword evidence="4" id="KW-1185">Reference proteome</keyword>
<proteinExistence type="predicted"/>
<dbReference type="Proteomes" id="UP001596096">
    <property type="component" value="Unassembled WGS sequence"/>
</dbReference>
<reference evidence="4" key="1">
    <citation type="journal article" date="2019" name="Int. J. Syst. Evol. Microbiol.">
        <title>The Global Catalogue of Microorganisms (GCM) 10K type strain sequencing project: providing services to taxonomists for standard genome sequencing and annotation.</title>
        <authorList>
            <consortium name="The Broad Institute Genomics Platform"/>
            <consortium name="The Broad Institute Genome Sequencing Center for Infectious Disease"/>
            <person name="Wu L."/>
            <person name="Ma J."/>
        </authorList>
    </citation>
    <scope>NUCLEOTIDE SEQUENCE [LARGE SCALE GENOMIC DNA]</scope>
    <source>
        <strain evidence="4">CGMCC 4.7106</strain>
    </source>
</reference>
<dbReference type="RefSeq" id="WP_219544606.1">
    <property type="nucleotide sequence ID" value="NZ_JAHKRN010000009.1"/>
</dbReference>
<evidence type="ECO:0000256" key="2">
    <source>
        <dbReference type="SAM" id="Phobius"/>
    </source>
</evidence>
<keyword evidence="2" id="KW-1133">Transmembrane helix</keyword>
<protein>
    <submittedName>
        <fullName evidence="3">TolB family protein</fullName>
    </submittedName>
</protein>
<organism evidence="3 4">
    <name type="scientific">Nonomuraea harbinensis</name>
    <dbReference type="NCBI Taxonomy" id="1286938"/>
    <lineage>
        <taxon>Bacteria</taxon>
        <taxon>Bacillati</taxon>
        <taxon>Actinomycetota</taxon>
        <taxon>Actinomycetes</taxon>
        <taxon>Streptosporangiales</taxon>
        <taxon>Streptosporangiaceae</taxon>
        <taxon>Nonomuraea</taxon>
    </lineage>
</organism>
<evidence type="ECO:0000256" key="1">
    <source>
        <dbReference type="SAM" id="MobiDB-lite"/>
    </source>
</evidence>
<feature type="compositionally biased region" description="Pro residues" evidence="1">
    <location>
        <begin position="91"/>
        <end position="105"/>
    </location>
</feature>
<keyword evidence="2" id="KW-0812">Transmembrane</keyword>
<gene>
    <name evidence="3" type="ORF">ACFPUY_22195</name>
</gene>